<dbReference type="Gene3D" id="3.90.1170.50">
    <property type="entry name" value="Aldehyde oxidase/xanthine dehydrogenase, a/b hammerhead"/>
    <property type="match status" value="1"/>
</dbReference>
<protein>
    <submittedName>
        <fullName evidence="2">Xanthine dehydrogenase family protein molybdopterin-binding subunit</fullName>
    </submittedName>
</protein>
<dbReference type="Proteomes" id="UP000642488">
    <property type="component" value="Unassembled WGS sequence"/>
</dbReference>
<sequence length="728" mass="77377">MYPHILKPTAVTPTRRGFLAGATGLVLATHLPGKARAQAARIATGDGTELLAPNAFVRIAPDDTVTVLVKHIEIGQGANTGLPILVAEELDADWSQMRAEAAPENLALYKNLFFGIQGTGGSTGLANSYMQMREAGAAARAMLVDAAGRVWGVPTSEITVSKGVVSHTKSDRTARFGELAEEAMKGEVPVGVKLKDPKDFTLIGTSVTRLDSEEKSNGTATFALDLYRDGMKTVAMLHPPQFGATVASVDDSAALEVAGVRQVAQVPSGVAVIADNTFAALKGRDALNVEWDSSGAETRSSDQIAADFLQAAIFGAGKVVEDTGAIDDAFAGADRVIEAEYVFPYLAHAPMETLDGVIEVKNGEVDAWIGCQFPTADNQTIAGVLGLSPEKVRVHTMYGGGSFGRRATQASHFAQELASVAKAGGDGAYKVMWTRENDIRGGHYRPLTVHRLRAGLDTDGNITAWDNVVVNQSIMAGTPMEAMAMRDGLDPTSYEGANDLPYVLPAKRLTWVPQQSPVSVLWWRSVGHTHTAHAVETFLDEVLEATGKDAVQGRLDMMKGDRPRDAAVLQRVAEMANWSGPGTGDTRLGVAVVRSFGSYVAQIAEVEDRDGMPFVRKVWCAVDCGVAVTPDVVKAQMEGGIGYGLGHGLYSAITLGEGGRVQESNFDSYRSLRINEMPQVDVSIIDSQAEPKGVGEPGTPPVLPAVANAWRALTGKTQHQLPFRANMS</sequence>
<dbReference type="EMBL" id="JAEKPD010000001">
    <property type="protein sequence ID" value="MBJ3761485.1"/>
    <property type="molecule type" value="Genomic_DNA"/>
</dbReference>
<comment type="caution">
    <text evidence="2">The sequence shown here is derived from an EMBL/GenBank/DDBJ whole genome shotgun (WGS) entry which is preliminary data.</text>
</comment>
<dbReference type="InterPro" id="IPR006311">
    <property type="entry name" value="TAT_signal"/>
</dbReference>
<dbReference type="InterPro" id="IPR037165">
    <property type="entry name" value="AldOxase/xan_DH_Mopterin-bd_sf"/>
</dbReference>
<name>A0A934IDH2_9RHOB</name>
<feature type="domain" description="Aldehyde oxidase/xanthine dehydrogenase a/b hammerhead" evidence="1">
    <location>
        <begin position="217"/>
        <end position="295"/>
    </location>
</feature>
<organism evidence="2 3">
    <name type="scientific">Palleronia pontilimi</name>
    <dbReference type="NCBI Taxonomy" id="1964209"/>
    <lineage>
        <taxon>Bacteria</taxon>
        <taxon>Pseudomonadati</taxon>
        <taxon>Pseudomonadota</taxon>
        <taxon>Alphaproteobacteria</taxon>
        <taxon>Rhodobacterales</taxon>
        <taxon>Roseobacteraceae</taxon>
        <taxon>Palleronia</taxon>
    </lineage>
</organism>
<dbReference type="AlphaFoldDB" id="A0A934IDH2"/>
<dbReference type="PANTHER" id="PTHR47495">
    <property type="entry name" value="ALDEHYDE DEHYDROGENASE"/>
    <property type="match status" value="1"/>
</dbReference>
<reference evidence="2" key="1">
    <citation type="submission" date="2020-12" db="EMBL/GenBank/DDBJ databases">
        <title>Bacterial taxonomy.</title>
        <authorList>
            <person name="Pan X."/>
        </authorList>
    </citation>
    <scope>NUCLEOTIDE SEQUENCE</scope>
    <source>
        <strain evidence="2">KCTC 52957</strain>
    </source>
</reference>
<keyword evidence="3" id="KW-1185">Reference proteome</keyword>
<dbReference type="RefSeq" id="WP_198914645.1">
    <property type="nucleotide sequence ID" value="NZ_JAEKPD010000001.1"/>
</dbReference>
<dbReference type="InterPro" id="IPR000674">
    <property type="entry name" value="Ald_Oxase/Xan_DH_a/b"/>
</dbReference>
<evidence type="ECO:0000313" key="3">
    <source>
        <dbReference type="Proteomes" id="UP000642488"/>
    </source>
</evidence>
<dbReference type="InterPro" id="IPR052516">
    <property type="entry name" value="N-heterocyclic_Hydroxylase"/>
</dbReference>
<proteinExistence type="predicted"/>
<evidence type="ECO:0000313" key="2">
    <source>
        <dbReference type="EMBL" id="MBJ3761485.1"/>
    </source>
</evidence>
<dbReference type="Pfam" id="PF02738">
    <property type="entry name" value="MoCoBD_1"/>
    <property type="match status" value="1"/>
</dbReference>
<dbReference type="GO" id="GO:0016491">
    <property type="term" value="F:oxidoreductase activity"/>
    <property type="evidence" value="ECO:0007669"/>
    <property type="project" value="InterPro"/>
</dbReference>
<dbReference type="Pfam" id="PF20256">
    <property type="entry name" value="MoCoBD_2"/>
    <property type="match status" value="2"/>
</dbReference>
<evidence type="ECO:0000259" key="1">
    <source>
        <dbReference type="SMART" id="SM01008"/>
    </source>
</evidence>
<dbReference type="PROSITE" id="PS51318">
    <property type="entry name" value="TAT"/>
    <property type="match status" value="1"/>
</dbReference>
<dbReference type="PIRSF" id="PIRSF036389">
    <property type="entry name" value="IOR_B"/>
    <property type="match status" value="1"/>
</dbReference>
<dbReference type="SUPFAM" id="SSF56003">
    <property type="entry name" value="Molybdenum cofactor-binding domain"/>
    <property type="match status" value="2"/>
</dbReference>
<dbReference type="SMART" id="SM01008">
    <property type="entry name" value="Ald_Xan_dh_C"/>
    <property type="match status" value="1"/>
</dbReference>
<accession>A0A934IDH2</accession>
<dbReference type="Gene3D" id="3.30.365.10">
    <property type="entry name" value="Aldehyde oxidase/xanthine dehydrogenase, molybdopterin binding domain"/>
    <property type="match status" value="4"/>
</dbReference>
<dbReference type="PANTHER" id="PTHR47495:SF2">
    <property type="entry name" value="ALDEHYDE DEHYDROGENASE"/>
    <property type="match status" value="1"/>
</dbReference>
<gene>
    <name evidence="2" type="ORF">ILP92_01800</name>
</gene>
<dbReference type="InterPro" id="IPR012368">
    <property type="entry name" value="OxRdtase_Mopterin-bd_su_IorB"/>
</dbReference>
<dbReference type="InterPro" id="IPR008274">
    <property type="entry name" value="AldOxase/xan_DH_MoCoBD1"/>
</dbReference>
<dbReference type="InterPro" id="IPR046867">
    <property type="entry name" value="AldOxase/xan_DH_MoCoBD2"/>
</dbReference>